<reference evidence="2 3" key="1">
    <citation type="submission" date="2020-04" db="EMBL/GenBank/DDBJ databases">
        <authorList>
            <person name="De Canck E."/>
        </authorList>
    </citation>
    <scope>NUCLEOTIDE SEQUENCE [LARGE SCALE GENOMIC DNA]</scope>
    <source>
        <strain evidence="2 3">LMG 28138</strain>
    </source>
</reference>
<evidence type="ECO:0000313" key="2">
    <source>
        <dbReference type="EMBL" id="CAB3778263.1"/>
    </source>
</evidence>
<feature type="region of interest" description="Disordered" evidence="1">
    <location>
        <begin position="353"/>
        <end position="376"/>
    </location>
</feature>
<accession>A0A6S7C048</accession>
<name>A0A6S7C048_9BURK</name>
<keyword evidence="3" id="KW-1185">Reference proteome</keyword>
<dbReference type="AlphaFoldDB" id="A0A6S7C048"/>
<sequence>MSYEEDDFSKICEYSDSVRNTEGEEMEGKEGVVKHPDFDLMGPVLADMDALMREVEFCKGGVGFTWERDSKNRLVPVATPLGKRYFFDVYFFFQHYAFDERYVYSPHVEALREALIVKALHPDHAPFHGNVPHPVTGRLPQQLFDDVLAKAAEIVGSPQFRERLRIRRRNAERNEAKGLAIEQKVFANRARQLVLMLHFGYELQYRSSIALEEIQQHRKKFFNNCRTNNLLRGIVDYIWKIEQGDDSGLHLHVLIFYSTDSCRDVYIAKQIGKYWVKVTGGKGKYWNSNAEKAFHEKYGHGIGTGEIGWDDDAKRKALRINICYMAKADQFLKVRLGGSHLFGTSQVREKRKLGRPRSLKPKLDGDPTVRTQADPLENTGTDVTALMRISTVKQGRDGFDAIGVGDG</sequence>
<evidence type="ECO:0000313" key="3">
    <source>
        <dbReference type="Proteomes" id="UP000494115"/>
    </source>
</evidence>
<dbReference type="Proteomes" id="UP000494115">
    <property type="component" value="Unassembled WGS sequence"/>
</dbReference>
<dbReference type="EMBL" id="CADIKM010000002">
    <property type="protein sequence ID" value="CAB3778263.1"/>
    <property type="molecule type" value="Genomic_DNA"/>
</dbReference>
<proteinExistence type="predicted"/>
<gene>
    <name evidence="2" type="ORF">LMG28138_00441</name>
</gene>
<dbReference type="RefSeq" id="WP_175103015.1">
    <property type="nucleotide sequence ID" value="NZ_CADIKM010000002.1"/>
</dbReference>
<organism evidence="2 3">
    <name type="scientific">Pararobbsia alpina</name>
    <dbReference type="NCBI Taxonomy" id="621374"/>
    <lineage>
        <taxon>Bacteria</taxon>
        <taxon>Pseudomonadati</taxon>
        <taxon>Pseudomonadota</taxon>
        <taxon>Betaproteobacteria</taxon>
        <taxon>Burkholderiales</taxon>
        <taxon>Burkholderiaceae</taxon>
        <taxon>Pararobbsia</taxon>
    </lineage>
</organism>
<protein>
    <recommendedName>
        <fullName evidence="4">Inovirus Gp2 family protein</fullName>
    </recommendedName>
</protein>
<evidence type="ECO:0008006" key="4">
    <source>
        <dbReference type="Google" id="ProtNLM"/>
    </source>
</evidence>
<evidence type="ECO:0000256" key="1">
    <source>
        <dbReference type="SAM" id="MobiDB-lite"/>
    </source>
</evidence>